<dbReference type="InterPro" id="IPR002048">
    <property type="entry name" value="EF_hand_dom"/>
</dbReference>
<dbReference type="PATRIC" id="fig|1618667.3.peg.625"/>
<proteinExistence type="predicted"/>
<comment type="caution">
    <text evidence="3">The sequence shown here is derived from an EMBL/GenBank/DDBJ whole genome shotgun (WGS) entry which is preliminary data.</text>
</comment>
<dbReference type="SUPFAM" id="SSF63446">
    <property type="entry name" value="Type I dockerin domain"/>
    <property type="match status" value="1"/>
</dbReference>
<dbReference type="InterPro" id="IPR036439">
    <property type="entry name" value="Dockerin_dom_sf"/>
</dbReference>
<dbReference type="InterPro" id="IPR002105">
    <property type="entry name" value="Dockerin_1_rpt"/>
</dbReference>
<name>A0A0G1AEA6_9BACT</name>
<dbReference type="EMBL" id="LCCD01000046">
    <property type="protein sequence ID" value="KKS23598.1"/>
    <property type="molecule type" value="Genomic_DNA"/>
</dbReference>
<accession>A0A0G1AEA6</accession>
<dbReference type="Gene3D" id="1.10.1330.10">
    <property type="entry name" value="Dockerin domain"/>
    <property type="match status" value="1"/>
</dbReference>
<feature type="domain" description="EF-hand" evidence="2">
    <location>
        <begin position="162"/>
        <end position="187"/>
    </location>
</feature>
<protein>
    <submittedName>
        <fullName evidence="3">Cell surface protein</fullName>
    </submittedName>
</protein>
<dbReference type="GO" id="GO:0005509">
    <property type="term" value="F:calcium ion binding"/>
    <property type="evidence" value="ECO:0007669"/>
    <property type="project" value="InterPro"/>
</dbReference>
<dbReference type="InterPro" id="IPR018247">
    <property type="entry name" value="EF_Hand_1_Ca_BS"/>
</dbReference>
<feature type="compositionally biased region" description="Pro residues" evidence="1">
    <location>
        <begin position="126"/>
        <end position="136"/>
    </location>
</feature>
<evidence type="ECO:0000313" key="3">
    <source>
        <dbReference type="EMBL" id="KKS23598.1"/>
    </source>
</evidence>
<dbReference type="Pfam" id="PF00404">
    <property type="entry name" value="Dockerin_1"/>
    <property type="match status" value="1"/>
</dbReference>
<evidence type="ECO:0000259" key="2">
    <source>
        <dbReference type="PROSITE" id="PS50222"/>
    </source>
</evidence>
<dbReference type="Proteomes" id="UP000033856">
    <property type="component" value="Unassembled WGS sequence"/>
</dbReference>
<dbReference type="GO" id="GO:0000272">
    <property type="term" value="P:polysaccharide catabolic process"/>
    <property type="evidence" value="ECO:0007669"/>
    <property type="project" value="InterPro"/>
</dbReference>
<evidence type="ECO:0000313" key="4">
    <source>
        <dbReference type="Proteomes" id="UP000033856"/>
    </source>
</evidence>
<sequence>MFNSKTLKVLVSALIIAVVPVVAFAVPQFPHSFYGIVAINGGPAPIDTVIIAQIGGVEKGRITTIETGKYGGRGAYDQKLLVQGDDLQTGDMVVFTISGVAGTPTALFESGKVEELNIAFVIATPTPTPSSTPTPNPGGGGGAPPSTPTPTPTATPLNADAQKVDSNHDGKIDVLDFNALMINWGSTSADNPADFNDDGKVDILDFNLLMIYWS</sequence>
<gene>
    <name evidence="3" type="ORF">UU83_C0046G0008</name>
</gene>
<dbReference type="PROSITE" id="PS00018">
    <property type="entry name" value="EF_HAND_1"/>
    <property type="match status" value="2"/>
</dbReference>
<dbReference type="AlphaFoldDB" id="A0A0G1AEA6"/>
<dbReference type="PROSITE" id="PS50222">
    <property type="entry name" value="EF_HAND_2"/>
    <property type="match status" value="1"/>
</dbReference>
<feature type="region of interest" description="Disordered" evidence="1">
    <location>
        <begin position="124"/>
        <end position="157"/>
    </location>
</feature>
<dbReference type="GO" id="GO:0004553">
    <property type="term" value="F:hydrolase activity, hydrolyzing O-glycosyl compounds"/>
    <property type="evidence" value="ECO:0007669"/>
    <property type="project" value="InterPro"/>
</dbReference>
<organism evidence="3 4">
    <name type="scientific">Candidatus Jorgensenbacteria bacterium GW2011_GWF2_41_8</name>
    <dbReference type="NCBI Taxonomy" id="1618667"/>
    <lineage>
        <taxon>Bacteria</taxon>
        <taxon>Candidatus Joergenseniibacteriota</taxon>
    </lineage>
</organism>
<evidence type="ECO:0000256" key="1">
    <source>
        <dbReference type="SAM" id="MobiDB-lite"/>
    </source>
</evidence>
<reference evidence="3 4" key="1">
    <citation type="journal article" date="2015" name="Nature">
        <title>rRNA introns, odd ribosomes, and small enigmatic genomes across a large radiation of phyla.</title>
        <authorList>
            <person name="Brown C.T."/>
            <person name="Hug L.A."/>
            <person name="Thomas B.C."/>
            <person name="Sharon I."/>
            <person name="Castelle C.J."/>
            <person name="Singh A."/>
            <person name="Wilkins M.J."/>
            <person name="Williams K.H."/>
            <person name="Banfield J.F."/>
        </authorList>
    </citation>
    <scope>NUCLEOTIDE SEQUENCE [LARGE SCALE GENOMIC DNA]</scope>
</reference>